<dbReference type="InterPro" id="IPR000297">
    <property type="entry name" value="PPIase_PpiC"/>
</dbReference>
<evidence type="ECO:0000256" key="1">
    <source>
        <dbReference type="ARBA" id="ARBA00007656"/>
    </source>
</evidence>
<evidence type="ECO:0000256" key="2">
    <source>
        <dbReference type="ARBA" id="ARBA00023235"/>
    </source>
</evidence>
<accession>A0ABN7F6R6</accession>
<dbReference type="Proteomes" id="UP000494116">
    <property type="component" value="Unassembled WGS sequence"/>
</dbReference>
<dbReference type="PROSITE" id="PS50198">
    <property type="entry name" value="PPIC_PPIASE_2"/>
    <property type="match status" value="1"/>
</dbReference>
<comment type="similarity">
    <text evidence="1">Belongs to the PpiC/parvulin rotamase family.</text>
</comment>
<gene>
    <name evidence="5" type="primary">surA_2</name>
    <name evidence="5" type="ORF">LMG1873_05434</name>
</gene>
<dbReference type="PROSITE" id="PS01096">
    <property type="entry name" value="PPIC_PPIASE_1"/>
    <property type="match status" value="1"/>
</dbReference>
<dbReference type="EC" id="5.2.1.8" evidence="5"/>
<evidence type="ECO:0000259" key="4">
    <source>
        <dbReference type="PROSITE" id="PS50198"/>
    </source>
</evidence>
<dbReference type="InterPro" id="IPR046357">
    <property type="entry name" value="PPIase_dom_sf"/>
</dbReference>
<dbReference type="Pfam" id="PF00639">
    <property type="entry name" value="Rotamase"/>
    <property type="match status" value="1"/>
</dbReference>
<dbReference type="PANTHER" id="PTHR47245:SF3">
    <property type="entry name" value="PEPTIDYL-PROLYL CIS-TRANS ISOMERASE, PPIC-TYPE-RELATED"/>
    <property type="match status" value="1"/>
</dbReference>
<organism evidence="5 6">
    <name type="scientific">Achromobacter piechaudii</name>
    <dbReference type="NCBI Taxonomy" id="72556"/>
    <lineage>
        <taxon>Bacteria</taxon>
        <taxon>Pseudomonadati</taxon>
        <taxon>Pseudomonadota</taxon>
        <taxon>Betaproteobacteria</taxon>
        <taxon>Burkholderiales</taxon>
        <taxon>Alcaligenaceae</taxon>
        <taxon>Achromobacter</taxon>
    </lineage>
</organism>
<dbReference type="EMBL" id="CADIJS010000006">
    <property type="protein sequence ID" value="CAB3737900.1"/>
    <property type="molecule type" value="Genomic_DNA"/>
</dbReference>
<comment type="caution">
    <text evidence="5">The sequence shown here is derived from an EMBL/GenBank/DDBJ whole genome shotgun (WGS) entry which is preliminary data.</text>
</comment>
<dbReference type="InterPro" id="IPR027304">
    <property type="entry name" value="Trigger_fact/SurA_dom_sf"/>
</dbReference>
<dbReference type="Gene3D" id="3.10.50.40">
    <property type="match status" value="1"/>
</dbReference>
<protein>
    <submittedName>
        <fullName evidence="5">Chaperone SurA</fullName>
        <ecNumber evidence="5">5.2.1.8</ecNumber>
    </submittedName>
</protein>
<name>A0ABN7F6R6_9BURK</name>
<evidence type="ECO:0000313" key="5">
    <source>
        <dbReference type="EMBL" id="CAB3737900.1"/>
    </source>
</evidence>
<dbReference type="InterPro" id="IPR023058">
    <property type="entry name" value="PPIase_PpiC_CS"/>
</dbReference>
<dbReference type="SUPFAM" id="SSF109998">
    <property type="entry name" value="Triger factor/SurA peptide-binding domain-like"/>
    <property type="match status" value="1"/>
</dbReference>
<keyword evidence="2 3" id="KW-0413">Isomerase</keyword>
<reference evidence="5 6" key="1">
    <citation type="submission" date="2020-04" db="EMBL/GenBank/DDBJ databases">
        <authorList>
            <person name="De Canck E."/>
        </authorList>
    </citation>
    <scope>NUCLEOTIDE SEQUENCE [LARGE SCALE GENOMIC DNA]</scope>
    <source>
        <strain evidence="5 6">LMG 1873</strain>
    </source>
</reference>
<dbReference type="SUPFAM" id="SSF54534">
    <property type="entry name" value="FKBP-like"/>
    <property type="match status" value="1"/>
</dbReference>
<dbReference type="PANTHER" id="PTHR47245">
    <property type="entry name" value="PEPTIDYLPROLYL ISOMERASE"/>
    <property type="match status" value="1"/>
</dbReference>
<sequence>MNPAAIPGRRLRVTAAVLLIAALAGAVALMRGKGAPSSEAAPAPAPATAMAAPAPAAVKPSANTPEPRPTAVATLGAVRVERDELLGQLQTLPPQARQQLQDNRAGMEQWLRARLAEKALIEQARAQGWQDQPEIRRAVQAAQERIVVQSYLESVSRAPDGYPTDADLQAAYERAKPQLAVPAQYHVSQIFLPAPLGDADAVAATRKQAQELTKRAQAPKADFAALAQAHSRDETSRGQGGDIGFVPLAQLTPEMRPVIEQMKAGEVSAPVQSAAGFHILKLTALRPASVTPFEQVSPQLRTALRSQRQELAARAYMEGLLNAGTVSIDGAALNAALEQAMAAKPVQGSVARVP</sequence>
<feature type="domain" description="PpiC" evidence="4">
    <location>
        <begin position="182"/>
        <end position="284"/>
    </location>
</feature>
<evidence type="ECO:0000313" key="6">
    <source>
        <dbReference type="Proteomes" id="UP000494116"/>
    </source>
</evidence>
<keyword evidence="3" id="KW-0697">Rotamase</keyword>
<proteinExistence type="inferred from homology"/>
<evidence type="ECO:0000256" key="3">
    <source>
        <dbReference type="PROSITE-ProRule" id="PRU00278"/>
    </source>
</evidence>
<keyword evidence="6" id="KW-1185">Reference proteome</keyword>
<dbReference type="GO" id="GO:0003755">
    <property type="term" value="F:peptidyl-prolyl cis-trans isomerase activity"/>
    <property type="evidence" value="ECO:0007669"/>
    <property type="project" value="UniProtKB-EC"/>
</dbReference>
<dbReference type="RefSeq" id="WP_061306364.1">
    <property type="nucleotide sequence ID" value="NZ_CADIJS010000006.1"/>
</dbReference>
<dbReference type="InterPro" id="IPR050245">
    <property type="entry name" value="PrsA_foldase"/>
</dbReference>